<dbReference type="PANTHER" id="PTHR30231:SF41">
    <property type="entry name" value="DNA POLYMERASE III SUBUNIT EPSILON"/>
    <property type="match status" value="1"/>
</dbReference>
<dbReference type="SUPFAM" id="SSF53098">
    <property type="entry name" value="Ribonuclease H-like"/>
    <property type="match status" value="1"/>
</dbReference>
<dbReference type="KEGG" id="csto:CGC58_12110"/>
<dbReference type="OrthoDB" id="9803913at2"/>
<accession>A0A250FZ51</accession>
<dbReference type="InterPro" id="IPR012337">
    <property type="entry name" value="RNaseH-like_sf"/>
</dbReference>
<dbReference type="NCBIfam" id="TIGR00573">
    <property type="entry name" value="dnaq"/>
    <property type="match status" value="1"/>
</dbReference>
<dbReference type="GO" id="GO:0003887">
    <property type="term" value="F:DNA-directed DNA polymerase activity"/>
    <property type="evidence" value="ECO:0007669"/>
    <property type="project" value="InterPro"/>
</dbReference>
<dbReference type="PANTHER" id="PTHR30231">
    <property type="entry name" value="DNA POLYMERASE III SUBUNIT EPSILON"/>
    <property type="match status" value="1"/>
</dbReference>
<dbReference type="RefSeq" id="WP_095896952.1">
    <property type="nucleotide sequence ID" value="NZ_CP022387.1"/>
</dbReference>
<evidence type="ECO:0000313" key="2">
    <source>
        <dbReference type="EMBL" id="ATA90412.1"/>
    </source>
</evidence>
<evidence type="ECO:0000259" key="1">
    <source>
        <dbReference type="SMART" id="SM00479"/>
    </source>
</evidence>
<sequence length="204" mass="23394">MSIFKIFQNKSKRNEIPLEEVRFVVFDTETTGFKFSTDRILSIGAVTVLNGRIDLKNSIEFFLEQEKSNPESIPIHGIIKNHKYSKLSEKEALIKFLEYTENAVLVGHHVGYDIKMINAALQRNELSPLKNKHLDTNYLFKKTKVINYLLKNDKNYSLDEICQELNITTHDRHNAAGDAFLTAIAFLKIVNKLKINTLGALLKL</sequence>
<dbReference type="GO" id="GO:0008408">
    <property type="term" value="F:3'-5' exonuclease activity"/>
    <property type="evidence" value="ECO:0007669"/>
    <property type="project" value="TreeGrafter"/>
</dbReference>
<dbReference type="EMBL" id="CP022387">
    <property type="protein sequence ID" value="ATA90412.1"/>
    <property type="molecule type" value="Genomic_DNA"/>
</dbReference>
<dbReference type="AlphaFoldDB" id="A0A250FZ51"/>
<protein>
    <submittedName>
        <fullName evidence="2">DNA polymerase III subunit epsilon</fullName>
    </submittedName>
</protein>
<evidence type="ECO:0000313" key="3">
    <source>
        <dbReference type="Proteomes" id="UP000217348"/>
    </source>
</evidence>
<dbReference type="InterPro" id="IPR006054">
    <property type="entry name" value="DnaQ"/>
</dbReference>
<dbReference type="Gene3D" id="3.30.420.10">
    <property type="entry name" value="Ribonuclease H-like superfamily/Ribonuclease H"/>
    <property type="match status" value="1"/>
</dbReference>
<dbReference type="GO" id="GO:0045004">
    <property type="term" value="P:DNA replication proofreading"/>
    <property type="evidence" value="ECO:0007669"/>
    <property type="project" value="TreeGrafter"/>
</dbReference>
<dbReference type="InterPro" id="IPR013520">
    <property type="entry name" value="Ribonucl_H"/>
</dbReference>
<reference evidence="3" key="1">
    <citation type="submission" date="2017-06" db="EMBL/GenBank/DDBJ databases">
        <title>Capnocytophaga spp. assemblies.</title>
        <authorList>
            <person name="Gulvik C.A."/>
        </authorList>
    </citation>
    <scope>NUCLEOTIDE SEQUENCE [LARGE SCALE GENOMIC DNA]</scope>
    <source>
        <strain evidence="3">H2177</strain>
    </source>
</reference>
<dbReference type="SMART" id="SM00479">
    <property type="entry name" value="EXOIII"/>
    <property type="match status" value="1"/>
</dbReference>
<dbReference type="InterPro" id="IPR036397">
    <property type="entry name" value="RNaseH_sf"/>
</dbReference>
<feature type="domain" description="Exonuclease" evidence="1">
    <location>
        <begin position="22"/>
        <end position="195"/>
    </location>
</feature>
<gene>
    <name evidence="2" type="ORF">CGC58_12110</name>
</gene>
<dbReference type="Proteomes" id="UP000217348">
    <property type="component" value="Chromosome"/>
</dbReference>
<name>A0A250FZ51_9FLAO</name>
<dbReference type="Pfam" id="PF00929">
    <property type="entry name" value="RNase_T"/>
    <property type="match status" value="1"/>
</dbReference>
<dbReference type="GO" id="GO:0005829">
    <property type="term" value="C:cytosol"/>
    <property type="evidence" value="ECO:0007669"/>
    <property type="project" value="TreeGrafter"/>
</dbReference>
<dbReference type="GO" id="GO:0003677">
    <property type="term" value="F:DNA binding"/>
    <property type="evidence" value="ECO:0007669"/>
    <property type="project" value="InterPro"/>
</dbReference>
<proteinExistence type="predicted"/>
<dbReference type="CDD" id="cd06127">
    <property type="entry name" value="DEDDh"/>
    <property type="match status" value="1"/>
</dbReference>
<organism evidence="2 3">
    <name type="scientific">Capnocytophaga stomatis</name>
    <dbReference type="NCBI Taxonomy" id="1848904"/>
    <lineage>
        <taxon>Bacteria</taxon>
        <taxon>Pseudomonadati</taxon>
        <taxon>Bacteroidota</taxon>
        <taxon>Flavobacteriia</taxon>
        <taxon>Flavobacteriales</taxon>
        <taxon>Flavobacteriaceae</taxon>
        <taxon>Capnocytophaga</taxon>
    </lineage>
</organism>